<reference evidence="3 4" key="1">
    <citation type="journal article" date="2019" name="Sci. Rep.">
        <title>Orb-weaving spider Araneus ventricosus genome elucidates the spidroin gene catalogue.</title>
        <authorList>
            <person name="Kono N."/>
            <person name="Nakamura H."/>
            <person name="Ohtoshi R."/>
            <person name="Moran D.A.P."/>
            <person name="Shinohara A."/>
            <person name="Yoshida Y."/>
            <person name="Fujiwara M."/>
            <person name="Mori M."/>
            <person name="Tomita M."/>
            <person name="Arakawa K."/>
        </authorList>
    </citation>
    <scope>NUCLEOTIDE SEQUENCE [LARGE SCALE GENOMIC DNA]</scope>
</reference>
<keyword evidence="4" id="KW-1185">Reference proteome</keyword>
<feature type="domain" description="Fibronectin type-III" evidence="1">
    <location>
        <begin position="1"/>
        <end position="60"/>
    </location>
</feature>
<evidence type="ECO:0000313" key="4">
    <source>
        <dbReference type="Proteomes" id="UP000499080"/>
    </source>
</evidence>
<evidence type="ECO:0000259" key="1">
    <source>
        <dbReference type="PROSITE" id="PS50853"/>
    </source>
</evidence>
<dbReference type="InterPro" id="IPR013783">
    <property type="entry name" value="Ig-like_fold"/>
</dbReference>
<protein>
    <recommendedName>
        <fullName evidence="1">Fibronectin type-III domain-containing protein</fullName>
    </recommendedName>
</protein>
<accession>A0A4Y2GKK0</accession>
<dbReference type="InterPro" id="IPR003961">
    <property type="entry name" value="FN3_dom"/>
</dbReference>
<dbReference type="AlphaFoldDB" id="A0A4Y2GKK0"/>
<dbReference type="InterPro" id="IPR036116">
    <property type="entry name" value="FN3_sf"/>
</dbReference>
<organism evidence="3 4">
    <name type="scientific">Araneus ventricosus</name>
    <name type="common">Orbweaver spider</name>
    <name type="synonym">Epeira ventricosa</name>
    <dbReference type="NCBI Taxonomy" id="182803"/>
    <lineage>
        <taxon>Eukaryota</taxon>
        <taxon>Metazoa</taxon>
        <taxon>Ecdysozoa</taxon>
        <taxon>Arthropoda</taxon>
        <taxon>Chelicerata</taxon>
        <taxon>Arachnida</taxon>
        <taxon>Araneae</taxon>
        <taxon>Araneomorphae</taxon>
        <taxon>Entelegynae</taxon>
        <taxon>Araneoidea</taxon>
        <taxon>Araneidae</taxon>
        <taxon>Araneus</taxon>
    </lineage>
</organism>
<dbReference type="EMBL" id="BGPR01254995">
    <property type="protein sequence ID" value="GBM54011.1"/>
    <property type="molecule type" value="Genomic_DNA"/>
</dbReference>
<dbReference type="Gene3D" id="2.60.40.10">
    <property type="entry name" value="Immunoglobulins"/>
    <property type="match status" value="1"/>
</dbReference>
<dbReference type="EMBL" id="BGPR01255039">
    <property type="protein sequence ID" value="GBM54133.1"/>
    <property type="molecule type" value="Genomic_DNA"/>
</dbReference>
<comment type="caution">
    <text evidence="3">The sequence shown here is derived from an EMBL/GenBank/DDBJ whole genome shotgun (WGS) entry which is preliminary data.</text>
</comment>
<evidence type="ECO:0000313" key="3">
    <source>
        <dbReference type="EMBL" id="GBM54133.1"/>
    </source>
</evidence>
<dbReference type="SUPFAM" id="SSF49265">
    <property type="entry name" value="Fibronectin type III"/>
    <property type="match status" value="1"/>
</dbReference>
<gene>
    <name evidence="3" type="ORF">AVEN_178991_1</name>
    <name evidence="2" type="ORF">AVEN_33240_1</name>
</gene>
<proteinExistence type="predicted"/>
<sequence length="67" mass="7139">VQVYDNSSNLHSNVTTNSTTTNITLKNLTAGVVYKAKAEAFTQAGVGPSTNFVNILIGKKMVLNLII</sequence>
<dbReference type="Proteomes" id="UP000499080">
    <property type="component" value="Unassembled WGS sequence"/>
</dbReference>
<evidence type="ECO:0000313" key="2">
    <source>
        <dbReference type="EMBL" id="GBM54011.1"/>
    </source>
</evidence>
<feature type="non-terminal residue" evidence="3">
    <location>
        <position position="1"/>
    </location>
</feature>
<dbReference type="PROSITE" id="PS50853">
    <property type="entry name" value="FN3"/>
    <property type="match status" value="1"/>
</dbReference>
<name>A0A4Y2GKK0_ARAVE</name>